<dbReference type="Proteomes" id="UP000011087">
    <property type="component" value="Unassembled WGS sequence"/>
</dbReference>
<evidence type="ECO:0000313" key="1">
    <source>
        <dbReference type="EMBL" id="EKX53562.1"/>
    </source>
</evidence>
<proteinExistence type="predicted"/>
<accession>L1JYW1</accession>
<reference evidence="2" key="3">
    <citation type="submission" date="2015-06" db="UniProtKB">
        <authorList>
            <consortium name="EnsemblProtists"/>
        </authorList>
    </citation>
    <scope>IDENTIFICATION</scope>
</reference>
<gene>
    <name evidence="1" type="ORF">GUITHDRAFT_150218</name>
</gene>
<dbReference type="HOGENOM" id="CLU_1996951_0_0_1"/>
<name>L1JYW1_GUITC</name>
<evidence type="ECO:0000313" key="2">
    <source>
        <dbReference type="EnsemblProtists" id="EKX53562"/>
    </source>
</evidence>
<reference evidence="1 3" key="1">
    <citation type="journal article" date="2012" name="Nature">
        <title>Algal genomes reveal evolutionary mosaicism and the fate of nucleomorphs.</title>
        <authorList>
            <consortium name="DOE Joint Genome Institute"/>
            <person name="Curtis B.A."/>
            <person name="Tanifuji G."/>
            <person name="Burki F."/>
            <person name="Gruber A."/>
            <person name="Irimia M."/>
            <person name="Maruyama S."/>
            <person name="Arias M.C."/>
            <person name="Ball S.G."/>
            <person name="Gile G.H."/>
            <person name="Hirakawa Y."/>
            <person name="Hopkins J.F."/>
            <person name="Kuo A."/>
            <person name="Rensing S.A."/>
            <person name="Schmutz J."/>
            <person name="Symeonidi A."/>
            <person name="Elias M."/>
            <person name="Eveleigh R.J."/>
            <person name="Herman E.K."/>
            <person name="Klute M.J."/>
            <person name="Nakayama T."/>
            <person name="Obornik M."/>
            <person name="Reyes-Prieto A."/>
            <person name="Armbrust E.V."/>
            <person name="Aves S.J."/>
            <person name="Beiko R.G."/>
            <person name="Coutinho P."/>
            <person name="Dacks J.B."/>
            <person name="Durnford D.G."/>
            <person name="Fast N.M."/>
            <person name="Green B.R."/>
            <person name="Grisdale C.J."/>
            <person name="Hempel F."/>
            <person name="Henrissat B."/>
            <person name="Hoppner M.P."/>
            <person name="Ishida K."/>
            <person name="Kim E."/>
            <person name="Koreny L."/>
            <person name="Kroth P.G."/>
            <person name="Liu Y."/>
            <person name="Malik S.B."/>
            <person name="Maier U.G."/>
            <person name="McRose D."/>
            <person name="Mock T."/>
            <person name="Neilson J.A."/>
            <person name="Onodera N.T."/>
            <person name="Poole A.M."/>
            <person name="Pritham E.J."/>
            <person name="Richards T.A."/>
            <person name="Rocap G."/>
            <person name="Roy S.W."/>
            <person name="Sarai C."/>
            <person name="Schaack S."/>
            <person name="Shirato S."/>
            <person name="Slamovits C.H."/>
            <person name="Spencer D.F."/>
            <person name="Suzuki S."/>
            <person name="Worden A.Z."/>
            <person name="Zauner S."/>
            <person name="Barry K."/>
            <person name="Bell C."/>
            <person name="Bharti A.K."/>
            <person name="Crow J.A."/>
            <person name="Grimwood J."/>
            <person name="Kramer R."/>
            <person name="Lindquist E."/>
            <person name="Lucas S."/>
            <person name="Salamov A."/>
            <person name="McFadden G.I."/>
            <person name="Lane C.E."/>
            <person name="Keeling P.J."/>
            <person name="Gray M.W."/>
            <person name="Grigoriev I.V."/>
            <person name="Archibald J.M."/>
        </authorList>
    </citation>
    <scope>NUCLEOTIDE SEQUENCE</scope>
    <source>
        <strain evidence="1 3">CCMP2712</strain>
    </source>
</reference>
<sequence length="125" mass="13391">MLLTALGGAIGASARTFLQLYLTNIHKNGLLLRISVHAWGAFLVGLLTHPGFPKEIVAVYEAALRTISAIVTVDVYNCLIAGNGDMAALYLSVCISCNLIMNHCGRKLGSHLRNLLSTDTIGLIR</sequence>
<dbReference type="KEGG" id="gtt:GUITHDRAFT_150218"/>
<dbReference type="EnsemblProtists" id="EKX53562">
    <property type="protein sequence ID" value="EKX53562"/>
    <property type="gene ID" value="GUITHDRAFT_150218"/>
</dbReference>
<dbReference type="GeneID" id="17310551"/>
<dbReference type="RefSeq" id="XP_005840542.1">
    <property type="nucleotide sequence ID" value="XM_005840485.1"/>
</dbReference>
<dbReference type="AlphaFoldDB" id="L1JYW1"/>
<evidence type="ECO:0000313" key="3">
    <source>
        <dbReference type="Proteomes" id="UP000011087"/>
    </source>
</evidence>
<keyword evidence="3" id="KW-1185">Reference proteome</keyword>
<dbReference type="EMBL" id="JH992969">
    <property type="protein sequence ID" value="EKX53562.1"/>
    <property type="molecule type" value="Genomic_DNA"/>
</dbReference>
<organism evidence="1">
    <name type="scientific">Guillardia theta (strain CCMP2712)</name>
    <name type="common">Cryptophyte</name>
    <dbReference type="NCBI Taxonomy" id="905079"/>
    <lineage>
        <taxon>Eukaryota</taxon>
        <taxon>Cryptophyceae</taxon>
        <taxon>Pyrenomonadales</taxon>
        <taxon>Geminigeraceae</taxon>
        <taxon>Guillardia</taxon>
    </lineage>
</organism>
<dbReference type="PaxDb" id="55529-EKX53562"/>
<protein>
    <submittedName>
        <fullName evidence="1 2">Uncharacterized protein</fullName>
    </submittedName>
</protein>
<reference evidence="3" key="2">
    <citation type="submission" date="2012-11" db="EMBL/GenBank/DDBJ databases">
        <authorList>
            <person name="Kuo A."/>
            <person name="Curtis B.A."/>
            <person name="Tanifuji G."/>
            <person name="Burki F."/>
            <person name="Gruber A."/>
            <person name="Irimia M."/>
            <person name="Maruyama S."/>
            <person name="Arias M.C."/>
            <person name="Ball S.G."/>
            <person name="Gile G.H."/>
            <person name="Hirakawa Y."/>
            <person name="Hopkins J.F."/>
            <person name="Rensing S.A."/>
            <person name="Schmutz J."/>
            <person name="Symeonidi A."/>
            <person name="Elias M."/>
            <person name="Eveleigh R.J."/>
            <person name="Herman E.K."/>
            <person name="Klute M.J."/>
            <person name="Nakayama T."/>
            <person name="Obornik M."/>
            <person name="Reyes-Prieto A."/>
            <person name="Armbrust E.V."/>
            <person name="Aves S.J."/>
            <person name="Beiko R.G."/>
            <person name="Coutinho P."/>
            <person name="Dacks J.B."/>
            <person name="Durnford D.G."/>
            <person name="Fast N.M."/>
            <person name="Green B.R."/>
            <person name="Grisdale C."/>
            <person name="Hempe F."/>
            <person name="Henrissat B."/>
            <person name="Hoppner M.P."/>
            <person name="Ishida K.-I."/>
            <person name="Kim E."/>
            <person name="Koreny L."/>
            <person name="Kroth P.G."/>
            <person name="Liu Y."/>
            <person name="Malik S.-B."/>
            <person name="Maier U.G."/>
            <person name="McRose D."/>
            <person name="Mock T."/>
            <person name="Neilson J.A."/>
            <person name="Onodera N.T."/>
            <person name="Poole A.M."/>
            <person name="Pritham E.J."/>
            <person name="Richards T.A."/>
            <person name="Rocap G."/>
            <person name="Roy S.W."/>
            <person name="Sarai C."/>
            <person name="Schaack S."/>
            <person name="Shirato S."/>
            <person name="Slamovits C.H."/>
            <person name="Spencer D.F."/>
            <person name="Suzuki S."/>
            <person name="Worden A.Z."/>
            <person name="Zauner S."/>
            <person name="Barry K."/>
            <person name="Bell C."/>
            <person name="Bharti A.K."/>
            <person name="Crow J.A."/>
            <person name="Grimwood J."/>
            <person name="Kramer R."/>
            <person name="Lindquist E."/>
            <person name="Lucas S."/>
            <person name="Salamov A."/>
            <person name="McFadden G.I."/>
            <person name="Lane C.E."/>
            <person name="Keeling P.J."/>
            <person name="Gray M.W."/>
            <person name="Grigoriev I.V."/>
            <person name="Archibald J.M."/>
        </authorList>
    </citation>
    <scope>NUCLEOTIDE SEQUENCE</scope>
    <source>
        <strain evidence="3">CCMP2712</strain>
    </source>
</reference>